<dbReference type="InterPro" id="IPR007138">
    <property type="entry name" value="ABM_dom"/>
</dbReference>
<dbReference type="Pfam" id="PF03992">
    <property type="entry name" value="ABM"/>
    <property type="match status" value="1"/>
</dbReference>
<dbReference type="SUPFAM" id="SSF54909">
    <property type="entry name" value="Dimeric alpha+beta barrel"/>
    <property type="match status" value="1"/>
</dbReference>
<keyword evidence="1" id="KW-0732">Signal</keyword>
<name>A0AAV1IBH2_9CHLO</name>
<feature type="chain" id="PRO_5043785262" description="ABM domain-containing protein" evidence="1">
    <location>
        <begin position="20"/>
        <end position="152"/>
    </location>
</feature>
<evidence type="ECO:0000313" key="3">
    <source>
        <dbReference type="EMBL" id="CAK0783289.1"/>
    </source>
</evidence>
<dbReference type="AlphaFoldDB" id="A0AAV1IBH2"/>
<accession>A0AAV1IBH2</accession>
<evidence type="ECO:0000313" key="4">
    <source>
        <dbReference type="Proteomes" id="UP001314263"/>
    </source>
</evidence>
<reference evidence="3 4" key="1">
    <citation type="submission" date="2023-10" db="EMBL/GenBank/DDBJ databases">
        <authorList>
            <person name="Maclean D."/>
            <person name="Macfadyen A."/>
        </authorList>
    </citation>
    <scope>NUCLEOTIDE SEQUENCE [LARGE SCALE GENOMIC DNA]</scope>
</reference>
<comment type="caution">
    <text evidence="3">The sequence shown here is derived from an EMBL/GenBank/DDBJ whole genome shotgun (WGS) entry which is preliminary data.</text>
</comment>
<evidence type="ECO:0000259" key="2">
    <source>
        <dbReference type="Pfam" id="PF03992"/>
    </source>
</evidence>
<gene>
    <name evidence="3" type="ORF">CVIRNUC_006488</name>
</gene>
<proteinExistence type="predicted"/>
<protein>
    <recommendedName>
        <fullName evidence="2">ABM domain-containing protein</fullName>
    </recommendedName>
</protein>
<dbReference type="InterPro" id="IPR011008">
    <property type="entry name" value="Dimeric_a/b-barrel"/>
</dbReference>
<feature type="domain" description="ABM" evidence="2">
    <location>
        <begin position="61"/>
        <end position="134"/>
    </location>
</feature>
<sequence>MASLKYILLVAALLGAATASRLELNGFSQAIKDAEGEMESYMEALVGKSGDRPDKDAEAVILTKYIVKPDRSLEFIKAFKKLKEAAMSLKNGPVIYALSKPKFDNLIFYSYVAFECVEDLKEHLKQDAAKEFIKYTAEENIVVFTTPVYTIE</sequence>
<keyword evidence="4" id="KW-1185">Reference proteome</keyword>
<dbReference type="Gene3D" id="3.30.70.100">
    <property type="match status" value="1"/>
</dbReference>
<feature type="signal peptide" evidence="1">
    <location>
        <begin position="1"/>
        <end position="19"/>
    </location>
</feature>
<evidence type="ECO:0000256" key="1">
    <source>
        <dbReference type="SAM" id="SignalP"/>
    </source>
</evidence>
<dbReference type="EMBL" id="CAUYUE010000008">
    <property type="protein sequence ID" value="CAK0783289.1"/>
    <property type="molecule type" value="Genomic_DNA"/>
</dbReference>
<organism evidence="3 4">
    <name type="scientific">Coccomyxa viridis</name>
    <dbReference type="NCBI Taxonomy" id="1274662"/>
    <lineage>
        <taxon>Eukaryota</taxon>
        <taxon>Viridiplantae</taxon>
        <taxon>Chlorophyta</taxon>
        <taxon>core chlorophytes</taxon>
        <taxon>Trebouxiophyceae</taxon>
        <taxon>Trebouxiophyceae incertae sedis</taxon>
        <taxon>Coccomyxaceae</taxon>
        <taxon>Coccomyxa</taxon>
    </lineage>
</organism>
<dbReference type="Proteomes" id="UP001314263">
    <property type="component" value="Unassembled WGS sequence"/>
</dbReference>